<comment type="caution">
    <text evidence="13">The sequence shown here is derived from an EMBL/GenBank/DDBJ whole genome shotgun (WGS) entry which is preliminary data.</text>
</comment>
<organism evidence="13 14">
    <name type="scientific">Terrabacter aerolatus</name>
    <dbReference type="NCBI Taxonomy" id="422442"/>
    <lineage>
        <taxon>Bacteria</taxon>
        <taxon>Bacillati</taxon>
        <taxon>Actinomycetota</taxon>
        <taxon>Actinomycetes</taxon>
        <taxon>Micrococcales</taxon>
        <taxon>Intrasporangiaceae</taxon>
        <taxon>Terrabacter</taxon>
    </lineage>
</organism>
<evidence type="ECO:0000256" key="2">
    <source>
        <dbReference type="ARBA" id="ARBA00022553"/>
    </source>
</evidence>
<reference evidence="13 14" key="1">
    <citation type="submission" date="2019-07" db="EMBL/GenBank/DDBJ databases">
        <title>Whole genome shotgun sequence of Terrabacter aerolatus NBRC 106305.</title>
        <authorList>
            <person name="Hosoyama A."/>
            <person name="Uohara A."/>
            <person name="Ohji S."/>
            <person name="Ichikawa N."/>
        </authorList>
    </citation>
    <scope>NUCLEOTIDE SEQUENCE [LARGE SCALE GENOMIC DNA]</scope>
    <source>
        <strain evidence="13 14">NBRC 106305</strain>
    </source>
</reference>
<sequence length="263" mass="28099">MLTRARRRVLRGVMTNDWLATHRTLTRWAALLLPVVVGAVLGLFRGSLDPSTAAMVLVLPVVAASATGDRVAGVLAALTAAGSFDFFLTEPYYSLSIHRQADLELAVALVVVGLAVTEIALWGRRQQAVAQRREGYISGLTHLLDLPPDTTEQARSVAIGSAITTVLGADRCTWDPGHPRWNDAVVDADGKVMSGGRRLPVERVGLPTDGYAAVVVRRGDEVLGHFRVTASTHVVRPTAEQLRVAVLLADRMAVGGRAGTSRT</sequence>
<dbReference type="Gene3D" id="1.20.120.620">
    <property type="entry name" value="Backbone structure of the membrane domain of e. Coli histidine kinase receptor kdpd"/>
    <property type="match status" value="1"/>
</dbReference>
<evidence type="ECO:0000256" key="4">
    <source>
        <dbReference type="ARBA" id="ARBA00022692"/>
    </source>
</evidence>
<evidence type="ECO:0000256" key="9">
    <source>
        <dbReference type="ARBA" id="ARBA00023012"/>
    </source>
</evidence>
<keyword evidence="8 11" id="KW-1133">Transmembrane helix</keyword>
<evidence type="ECO:0000256" key="7">
    <source>
        <dbReference type="ARBA" id="ARBA00022840"/>
    </source>
</evidence>
<dbReference type="InterPro" id="IPR025201">
    <property type="entry name" value="KdpD_TM"/>
</dbReference>
<keyword evidence="9" id="KW-0902">Two-component regulatory system</keyword>
<feature type="transmembrane region" description="Helical" evidence="11">
    <location>
        <begin position="25"/>
        <end position="44"/>
    </location>
</feature>
<comment type="subcellular location">
    <subcellularLocation>
        <location evidence="1">Membrane</location>
        <topology evidence="1">Multi-pass membrane protein</topology>
    </subcellularLocation>
</comment>
<dbReference type="AlphaFoldDB" id="A0A512CZ96"/>
<evidence type="ECO:0000313" key="14">
    <source>
        <dbReference type="Proteomes" id="UP000321534"/>
    </source>
</evidence>
<evidence type="ECO:0000256" key="10">
    <source>
        <dbReference type="ARBA" id="ARBA00023136"/>
    </source>
</evidence>
<keyword evidence="4 11" id="KW-0812">Transmembrane</keyword>
<evidence type="ECO:0000256" key="1">
    <source>
        <dbReference type="ARBA" id="ARBA00004141"/>
    </source>
</evidence>
<dbReference type="GO" id="GO:0000160">
    <property type="term" value="P:phosphorelay signal transduction system"/>
    <property type="evidence" value="ECO:0007669"/>
    <property type="project" value="UniProtKB-KW"/>
</dbReference>
<evidence type="ECO:0000259" key="12">
    <source>
        <dbReference type="Pfam" id="PF13493"/>
    </source>
</evidence>
<evidence type="ECO:0000256" key="6">
    <source>
        <dbReference type="ARBA" id="ARBA00022777"/>
    </source>
</evidence>
<keyword evidence="5" id="KW-0547">Nucleotide-binding</keyword>
<evidence type="ECO:0000256" key="5">
    <source>
        <dbReference type="ARBA" id="ARBA00022741"/>
    </source>
</evidence>
<keyword evidence="6" id="KW-0418">Kinase</keyword>
<protein>
    <recommendedName>
        <fullName evidence="12">Sensor protein KdpD transmembrane domain-containing protein</fullName>
    </recommendedName>
</protein>
<keyword evidence="7" id="KW-0067">ATP-binding</keyword>
<evidence type="ECO:0000256" key="8">
    <source>
        <dbReference type="ARBA" id="ARBA00022989"/>
    </source>
</evidence>
<evidence type="ECO:0000256" key="3">
    <source>
        <dbReference type="ARBA" id="ARBA00022679"/>
    </source>
</evidence>
<dbReference type="GO" id="GO:0016020">
    <property type="term" value="C:membrane"/>
    <property type="evidence" value="ECO:0007669"/>
    <property type="project" value="UniProtKB-SubCell"/>
</dbReference>
<evidence type="ECO:0000256" key="11">
    <source>
        <dbReference type="SAM" id="Phobius"/>
    </source>
</evidence>
<dbReference type="GO" id="GO:0016301">
    <property type="term" value="F:kinase activity"/>
    <property type="evidence" value="ECO:0007669"/>
    <property type="project" value="UniProtKB-KW"/>
</dbReference>
<keyword evidence="14" id="KW-1185">Reference proteome</keyword>
<dbReference type="GO" id="GO:0005524">
    <property type="term" value="F:ATP binding"/>
    <property type="evidence" value="ECO:0007669"/>
    <property type="project" value="UniProtKB-KW"/>
</dbReference>
<accession>A0A512CZ96</accession>
<gene>
    <name evidence="13" type="ORF">TAE01_13560</name>
</gene>
<evidence type="ECO:0000313" key="13">
    <source>
        <dbReference type="EMBL" id="GEO29546.1"/>
    </source>
</evidence>
<dbReference type="Proteomes" id="UP000321534">
    <property type="component" value="Unassembled WGS sequence"/>
</dbReference>
<name>A0A512CZ96_9MICO</name>
<keyword evidence="3" id="KW-0808">Transferase</keyword>
<feature type="transmembrane region" description="Helical" evidence="11">
    <location>
        <begin position="105"/>
        <end position="123"/>
    </location>
</feature>
<proteinExistence type="predicted"/>
<feature type="domain" description="Sensor protein KdpD transmembrane" evidence="12">
    <location>
        <begin position="28"/>
        <end position="133"/>
    </location>
</feature>
<keyword evidence="2" id="KW-0597">Phosphoprotein</keyword>
<dbReference type="InterPro" id="IPR038318">
    <property type="entry name" value="KdpD_sf"/>
</dbReference>
<keyword evidence="10 11" id="KW-0472">Membrane</keyword>
<dbReference type="EMBL" id="BJYX01000005">
    <property type="protein sequence ID" value="GEO29546.1"/>
    <property type="molecule type" value="Genomic_DNA"/>
</dbReference>
<dbReference type="Pfam" id="PF13493">
    <property type="entry name" value="DUF4118"/>
    <property type="match status" value="1"/>
</dbReference>